<name>A0A4R7D7L6_9SPHI</name>
<dbReference type="Pfam" id="PF00005">
    <property type="entry name" value="ABC_tran"/>
    <property type="match status" value="1"/>
</dbReference>
<dbReference type="InterPro" id="IPR051120">
    <property type="entry name" value="ABC_AA/LPS_Transport"/>
</dbReference>
<dbReference type="GO" id="GO:0005886">
    <property type="term" value="C:plasma membrane"/>
    <property type="evidence" value="ECO:0007669"/>
    <property type="project" value="TreeGrafter"/>
</dbReference>
<dbReference type="SUPFAM" id="SSF52540">
    <property type="entry name" value="P-loop containing nucleoside triphosphate hydrolases"/>
    <property type="match status" value="1"/>
</dbReference>
<reference evidence="5 6" key="1">
    <citation type="submission" date="2019-03" db="EMBL/GenBank/DDBJ databases">
        <title>Genomic Encyclopedia of Type Strains, Phase III (KMG-III): the genomes of soil and plant-associated and newly described type strains.</title>
        <authorList>
            <person name="Whitman W."/>
        </authorList>
    </citation>
    <scope>NUCLEOTIDE SEQUENCE [LARGE SCALE GENOMIC DNA]</scope>
    <source>
        <strain evidence="5 6">CGMCC 1.12801</strain>
    </source>
</reference>
<sequence length="251" mass="27533">MLLQVEDLSVSFGGLQALNLSSFSLARNELRVIIGPNGAGKSTFMDLLCGRTKADRGKVIFDGTSTLGKTEVEIAELGIGRKFQKPSVFPSLSVYDNMLLAVKMEKGVFASLFFSMTSDIDDRIRDTAVRVGLHAVLDKAAGDLSHGQKQWLEIAIVVLQHPKLLLIDEPAAGMSDRETEKTGELLIELSKQHSVIVIEHDMHFVKQIARDKVTVFVNGQLLTEGTFSQVKNDQRVIDSYLGRSSAKTVNS</sequence>
<gene>
    <name evidence="5" type="ORF">B0I21_10145</name>
</gene>
<evidence type="ECO:0000313" key="6">
    <source>
        <dbReference type="Proteomes" id="UP000294752"/>
    </source>
</evidence>
<organism evidence="5 6">
    <name type="scientific">Sphingobacterium paludis</name>
    <dbReference type="NCBI Taxonomy" id="1476465"/>
    <lineage>
        <taxon>Bacteria</taxon>
        <taxon>Pseudomonadati</taxon>
        <taxon>Bacteroidota</taxon>
        <taxon>Sphingobacteriia</taxon>
        <taxon>Sphingobacteriales</taxon>
        <taxon>Sphingobacteriaceae</taxon>
        <taxon>Sphingobacterium</taxon>
    </lineage>
</organism>
<dbReference type="OrthoDB" id="9782239at2"/>
<accession>A0A4R7D7L6</accession>
<dbReference type="EMBL" id="SNZV01000001">
    <property type="protein sequence ID" value="TDS17183.1"/>
    <property type="molecule type" value="Genomic_DNA"/>
</dbReference>
<dbReference type="InterPro" id="IPR003439">
    <property type="entry name" value="ABC_transporter-like_ATP-bd"/>
</dbReference>
<feature type="domain" description="ABC transporter" evidence="4">
    <location>
        <begin position="3"/>
        <end position="243"/>
    </location>
</feature>
<dbReference type="GO" id="GO:0016887">
    <property type="term" value="F:ATP hydrolysis activity"/>
    <property type="evidence" value="ECO:0007669"/>
    <property type="project" value="InterPro"/>
</dbReference>
<evidence type="ECO:0000256" key="3">
    <source>
        <dbReference type="ARBA" id="ARBA00022840"/>
    </source>
</evidence>
<evidence type="ECO:0000256" key="1">
    <source>
        <dbReference type="ARBA" id="ARBA00022448"/>
    </source>
</evidence>
<dbReference type="InterPro" id="IPR003593">
    <property type="entry name" value="AAA+_ATPase"/>
</dbReference>
<dbReference type="CDD" id="cd03219">
    <property type="entry name" value="ABC_Mj1267_LivG_branched"/>
    <property type="match status" value="1"/>
</dbReference>
<dbReference type="PANTHER" id="PTHR45772">
    <property type="entry name" value="CONSERVED COMPONENT OF ABC TRANSPORTER FOR NATURAL AMINO ACIDS-RELATED"/>
    <property type="match status" value="1"/>
</dbReference>
<dbReference type="SMART" id="SM00382">
    <property type="entry name" value="AAA"/>
    <property type="match status" value="1"/>
</dbReference>
<dbReference type="PANTHER" id="PTHR45772:SF8">
    <property type="entry name" value="HIGH-AFFINITY BRANCHED-CHAIN AMINO ACID TRANSPORT ATP-BINDING PROTEIN"/>
    <property type="match status" value="1"/>
</dbReference>
<dbReference type="Gene3D" id="3.40.50.300">
    <property type="entry name" value="P-loop containing nucleotide triphosphate hydrolases"/>
    <property type="match status" value="1"/>
</dbReference>
<dbReference type="InterPro" id="IPR017781">
    <property type="entry name" value="ABC_transptr_urea_ATP-bd_UrtD"/>
</dbReference>
<dbReference type="NCBIfam" id="TIGR03411">
    <property type="entry name" value="urea_trans_UrtD"/>
    <property type="match status" value="1"/>
</dbReference>
<dbReference type="RefSeq" id="WP_133638340.1">
    <property type="nucleotide sequence ID" value="NZ_SNZV01000001.1"/>
</dbReference>
<proteinExistence type="predicted"/>
<keyword evidence="6" id="KW-1185">Reference proteome</keyword>
<evidence type="ECO:0000259" key="4">
    <source>
        <dbReference type="PROSITE" id="PS50893"/>
    </source>
</evidence>
<dbReference type="InterPro" id="IPR027417">
    <property type="entry name" value="P-loop_NTPase"/>
</dbReference>
<keyword evidence="1" id="KW-0813">Transport</keyword>
<evidence type="ECO:0000256" key="2">
    <source>
        <dbReference type="ARBA" id="ARBA00022741"/>
    </source>
</evidence>
<dbReference type="AlphaFoldDB" id="A0A4R7D7L6"/>
<keyword evidence="3 5" id="KW-0067">ATP-binding</keyword>
<evidence type="ECO:0000313" key="5">
    <source>
        <dbReference type="EMBL" id="TDS17183.1"/>
    </source>
</evidence>
<dbReference type="PROSITE" id="PS50893">
    <property type="entry name" value="ABC_TRANSPORTER_2"/>
    <property type="match status" value="1"/>
</dbReference>
<dbReference type="Proteomes" id="UP000294752">
    <property type="component" value="Unassembled WGS sequence"/>
</dbReference>
<keyword evidence="2" id="KW-0547">Nucleotide-binding</keyword>
<protein>
    <submittedName>
        <fullName evidence="5">Urea transport system ATP-binding protein</fullName>
    </submittedName>
</protein>
<dbReference type="GO" id="GO:0005524">
    <property type="term" value="F:ATP binding"/>
    <property type="evidence" value="ECO:0007669"/>
    <property type="project" value="UniProtKB-KW"/>
</dbReference>
<comment type="caution">
    <text evidence="5">The sequence shown here is derived from an EMBL/GenBank/DDBJ whole genome shotgun (WGS) entry which is preliminary data.</text>
</comment>